<protein>
    <recommendedName>
        <fullName evidence="7">Amino acid transporter transmembrane domain-containing protein</fullName>
    </recommendedName>
</protein>
<organism evidence="8">
    <name type="scientific">Aegilops tauschii</name>
    <name type="common">Tausch's goatgrass</name>
    <name type="synonym">Aegilops squarrosa</name>
    <dbReference type="NCBI Taxonomy" id="37682"/>
    <lineage>
        <taxon>Eukaryota</taxon>
        <taxon>Viridiplantae</taxon>
        <taxon>Streptophyta</taxon>
        <taxon>Embryophyta</taxon>
        <taxon>Tracheophyta</taxon>
        <taxon>Spermatophyta</taxon>
        <taxon>Magnoliopsida</taxon>
        <taxon>Liliopsida</taxon>
        <taxon>Poales</taxon>
        <taxon>Poaceae</taxon>
        <taxon>BOP clade</taxon>
        <taxon>Pooideae</taxon>
        <taxon>Triticodae</taxon>
        <taxon>Triticeae</taxon>
        <taxon>Triticinae</taxon>
        <taxon>Aegilops</taxon>
    </lineage>
</organism>
<evidence type="ECO:0000256" key="2">
    <source>
        <dbReference type="ARBA" id="ARBA00022448"/>
    </source>
</evidence>
<sequence>MEQDGASSTAKSRLSGLLWHGGSAYDAWFSCASNQVAQVLLTLPYSFSQLGMLSGILFQLFYGLMGSWTAYLISILYVEYRTRKEREKADFRNHVIQWFEVLDGLLGRHWRNVGLAFNCTFLLFGSVIQLIACASNIYYINDRLDKRTWTYIFGACCATTVFIPSFHNYRIWSFLGLVMTTYTAWYLAVASLLHGQVDGVKHSGPTKMVLYFTGATNILYTFGGHAVTVPGISVSAALDSGRLITVIVCTVKGKGGTPPQQQGSGSFTRAGYDNPVTDANSTKVRCAQKWRTCPCNSVACTTPACKVAVIHASAREVMHAMWRPQKFKAIYLMATAYVLTLTLPSAASVYWAFGDELLTHSNALSLLPRTPFRDAAVVLMLVHQFITFGFACTPLYFVWEKLIGLHDCRSLCKRAAARLPVVVPIWFLAIVFPFFGPITPAVGSLLVSFTVYIIPALAHMITYRSAHARESAVEQPPRFVGRWTGTYVINAFVVVWVLVVGFGFGGWASITNFVRQIDTFGLFTKCYQCPTPPIPDASWPFPGGLHNLTLLPPAPAPSPAHFFRHHRHHSRGL</sequence>
<evidence type="ECO:0000256" key="1">
    <source>
        <dbReference type="ARBA" id="ARBA00004370"/>
    </source>
</evidence>
<keyword evidence="5" id="KW-1133">Transmembrane helix</keyword>
<keyword evidence="4" id="KW-0029">Amino-acid transport</keyword>
<evidence type="ECO:0000313" key="8">
    <source>
        <dbReference type="EnsemblPlants" id="EMT08246"/>
    </source>
</evidence>
<evidence type="ECO:0000259" key="7">
    <source>
        <dbReference type="Pfam" id="PF01490"/>
    </source>
</evidence>
<keyword evidence="2" id="KW-0813">Transport</keyword>
<dbReference type="Pfam" id="PF01490">
    <property type="entry name" value="Aa_trans"/>
    <property type="match status" value="2"/>
</dbReference>
<feature type="domain" description="Amino acid transporter transmembrane" evidence="7">
    <location>
        <begin position="20"/>
        <end position="230"/>
    </location>
</feature>
<evidence type="ECO:0000256" key="6">
    <source>
        <dbReference type="ARBA" id="ARBA00023136"/>
    </source>
</evidence>
<feature type="domain" description="Amino acid transporter transmembrane" evidence="7">
    <location>
        <begin position="311"/>
        <end position="499"/>
    </location>
</feature>
<comment type="subcellular location">
    <subcellularLocation>
        <location evidence="1">Membrane</location>
    </subcellularLocation>
</comment>
<dbReference type="EnsemblPlants" id="EMT08246">
    <property type="protein sequence ID" value="EMT08246"/>
    <property type="gene ID" value="F775_16049"/>
</dbReference>
<keyword evidence="6" id="KW-0472">Membrane</keyword>
<keyword evidence="3" id="KW-0812">Transmembrane</keyword>
<reference evidence="8" key="1">
    <citation type="submission" date="2015-06" db="UniProtKB">
        <authorList>
            <consortium name="EnsemblPlants"/>
        </authorList>
    </citation>
    <scope>IDENTIFICATION</scope>
</reference>
<proteinExistence type="predicted"/>
<evidence type="ECO:0000256" key="5">
    <source>
        <dbReference type="ARBA" id="ARBA00022989"/>
    </source>
</evidence>
<evidence type="ECO:0000256" key="3">
    <source>
        <dbReference type="ARBA" id="ARBA00022692"/>
    </source>
</evidence>
<evidence type="ECO:0000256" key="4">
    <source>
        <dbReference type="ARBA" id="ARBA00022970"/>
    </source>
</evidence>
<dbReference type="PANTHER" id="PTHR48017">
    <property type="entry name" value="OS05G0424000 PROTEIN-RELATED"/>
    <property type="match status" value="1"/>
</dbReference>
<dbReference type="AlphaFoldDB" id="M8B2Q0"/>
<dbReference type="GO" id="GO:0016020">
    <property type="term" value="C:membrane"/>
    <property type="evidence" value="ECO:0007669"/>
    <property type="project" value="UniProtKB-SubCell"/>
</dbReference>
<dbReference type="InterPro" id="IPR013057">
    <property type="entry name" value="AA_transpt_TM"/>
</dbReference>
<name>M8B2Q0_AEGTA</name>
<accession>M8B2Q0</accession>
<dbReference type="GO" id="GO:0006865">
    <property type="term" value="P:amino acid transport"/>
    <property type="evidence" value="ECO:0007669"/>
    <property type="project" value="UniProtKB-KW"/>
</dbReference>